<dbReference type="Gene3D" id="3.40.50.1820">
    <property type="entry name" value="alpha/beta hydrolase"/>
    <property type="match status" value="1"/>
</dbReference>
<dbReference type="EMBL" id="ANHZ02000011">
    <property type="protein sequence ID" value="EME36584.1"/>
    <property type="molecule type" value="Genomic_DNA"/>
</dbReference>
<dbReference type="STRING" id="71999.KPaMU14_02055"/>
<keyword evidence="3" id="KW-0378">Hydrolase</keyword>
<feature type="domain" description="Peptidase S33 tripeptidyl aminopeptidase-like C-terminal" evidence="6">
    <location>
        <begin position="418"/>
        <end position="521"/>
    </location>
</feature>
<comment type="caution">
    <text evidence="7">The sequence shown here is derived from an EMBL/GenBank/DDBJ whole genome shotgun (WGS) entry which is preliminary data.</text>
</comment>
<comment type="similarity">
    <text evidence="1">Belongs to the peptidase S33 family.</text>
</comment>
<feature type="domain" description="AB hydrolase-1" evidence="5">
    <location>
        <begin position="109"/>
        <end position="291"/>
    </location>
</feature>
<gene>
    <name evidence="7" type="ORF">C884_00258</name>
</gene>
<dbReference type="InterPro" id="IPR013595">
    <property type="entry name" value="Pept_S33_TAP-like_C"/>
</dbReference>
<dbReference type="GO" id="GO:0008233">
    <property type="term" value="F:peptidase activity"/>
    <property type="evidence" value="ECO:0007669"/>
    <property type="project" value="UniProtKB-KW"/>
</dbReference>
<evidence type="ECO:0000259" key="5">
    <source>
        <dbReference type="Pfam" id="PF00561"/>
    </source>
</evidence>
<sequence>MSHRPRRRMRLAAALAVCALALSACTDDDSPAGGQSAPEGAAQGMDEFYAQELDWGSCEDSGGISGFFGGDDQQCAQLTVPVDYSDPEGETTTVAMARLPSTGDAPEGALVVNPGGPGGSGVDLISQSGPLFGDDLREGYDIVSFDPRGVSRSDEIQCFDDDAALDAWRSQPSLVGQDITAEDLREEYRELGEGCAEHSGPVLEHMDTASVAKDLDVMRAALGQDRTDYLGFSYGTRIGAEYARQFPDRVGRFVLDGAVDPQASNSEVAMGQAVGFESALRDFMEDCTQNSADCFTDGSADDGMEEVQQILARSADEEITGPDGRRVTPVQVAEGIITPLYSTATYPRLNQALRDASDGDYDALQELSDLNHGRQEDGTYHGNSTVAFSAVNCLDSTDDSVTDQDMAAQQQELTERAPTFGPYLGYAEAACQGWPYGPVEEDPDEPAEYSGDSEILVVGGTEDPATPYAWSEALTEQLGRATLLTREGMGHVSYSSGNGCIVEAVDAYLLEGILPEEGTVCRDAGI</sequence>
<dbReference type="InterPro" id="IPR051601">
    <property type="entry name" value="Serine_prot/Carboxylest_S33"/>
</dbReference>
<dbReference type="SUPFAM" id="SSF53474">
    <property type="entry name" value="alpha/beta-Hydrolases"/>
    <property type="match status" value="1"/>
</dbReference>
<evidence type="ECO:0000313" key="7">
    <source>
        <dbReference type="EMBL" id="EME36584.1"/>
    </source>
</evidence>
<feature type="chain" id="PRO_5038374370" evidence="4">
    <location>
        <begin position="27"/>
        <end position="526"/>
    </location>
</feature>
<dbReference type="Pfam" id="PF00561">
    <property type="entry name" value="Abhydrolase_1"/>
    <property type="match status" value="1"/>
</dbReference>
<protein>
    <submittedName>
        <fullName evidence="7">Exported protease</fullName>
    </submittedName>
</protein>
<dbReference type="InterPro" id="IPR000073">
    <property type="entry name" value="AB_hydrolase_1"/>
</dbReference>
<evidence type="ECO:0000313" key="8">
    <source>
        <dbReference type="Proteomes" id="UP000009877"/>
    </source>
</evidence>
<dbReference type="AlphaFoldDB" id="M2YD78"/>
<organism evidence="7 8">
    <name type="scientific">Kocuria palustris PEL</name>
    <dbReference type="NCBI Taxonomy" id="1236550"/>
    <lineage>
        <taxon>Bacteria</taxon>
        <taxon>Bacillati</taxon>
        <taxon>Actinomycetota</taxon>
        <taxon>Actinomycetes</taxon>
        <taxon>Micrococcales</taxon>
        <taxon>Micrococcaceae</taxon>
        <taxon>Kocuria</taxon>
    </lineage>
</organism>
<proteinExistence type="inferred from homology"/>
<dbReference type="Proteomes" id="UP000009877">
    <property type="component" value="Unassembled WGS sequence"/>
</dbReference>
<accession>M2YD78</accession>
<dbReference type="InterPro" id="IPR029058">
    <property type="entry name" value="AB_hydrolase_fold"/>
</dbReference>
<evidence type="ECO:0000256" key="1">
    <source>
        <dbReference type="ARBA" id="ARBA00010088"/>
    </source>
</evidence>
<evidence type="ECO:0000256" key="3">
    <source>
        <dbReference type="ARBA" id="ARBA00022801"/>
    </source>
</evidence>
<dbReference type="PANTHER" id="PTHR43248">
    <property type="entry name" value="2-SUCCINYL-6-HYDROXY-2,4-CYCLOHEXADIENE-1-CARBOXYLATE SYNTHASE"/>
    <property type="match status" value="1"/>
</dbReference>
<evidence type="ECO:0000259" key="6">
    <source>
        <dbReference type="Pfam" id="PF08386"/>
    </source>
</evidence>
<dbReference type="RefSeq" id="WP_006214672.1">
    <property type="nucleotide sequence ID" value="NZ_ANHZ02000011.1"/>
</dbReference>
<dbReference type="GO" id="GO:0006508">
    <property type="term" value="P:proteolysis"/>
    <property type="evidence" value="ECO:0007669"/>
    <property type="project" value="UniProtKB-KW"/>
</dbReference>
<reference evidence="7 8" key="1">
    <citation type="journal article" date="2014" name="Genome Announc.">
        <title>Draft Genome Sequence of Kocuria palustris PEL.</title>
        <authorList>
            <person name="Sharma G."/>
            <person name="Khatri I."/>
            <person name="Subramanian S."/>
        </authorList>
    </citation>
    <scope>NUCLEOTIDE SEQUENCE [LARGE SCALE GENOMIC DNA]</scope>
    <source>
        <strain evidence="7 8">PEL</strain>
    </source>
</reference>
<dbReference type="PROSITE" id="PS51257">
    <property type="entry name" value="PROKAR_LIPOPROTEIN"/>
    <property type="match status" value="1"/>
</dbReference>
<dbReference type="Pfam" id="PF08386">
    <property type="entry name" value="Abhydrolase_4"/>
    <property type="match status" value="1"/>
</dbReference>
<feature type="signal peptide" evidence="4">
    <location>
        <begin position="1"/>
        <end position="26"/>
    </location>
</feature>
<dbReference type="PANTHER" id="PTHR43248:SF29">
    <property type="entry name" value="TRIPEPTIDYL AMINOPEPTIDASE"/>
    <property type="match status" value="1"/>
</dbReference>
<keyword evidence="7" id="KW-0645">Protease</keyword>
<keyword evidence="2 4" id="KW-0732">Signal</keyword>
<evidence type="ECO:0000256" key="2">
    <source>
        <dbReference type="ARBA" id="ARBA00022729"/>
    </source>
</evidence>
<keyword evidence="8" id="KW-1185">Reference proteome</keyword>
<evidence type="ECO:0000256" key="4">
    <source>
        <dbReference type="SAM" id="SignalP"/>
    </source>
</evidence>
<name>M2YD78_9MICC</name>